<evidence type="ECO:0000313" key="4">
    <source>
        <dbReference type="EMBL" id="MCE2597004.1"/>
    </source>
</evidence>
<dbReference type="SUPFAM" id="SSF47336">
    <property type="entry name" value="ACP-like"/>
    <property type="match status" value="1"/>
</dbReference>
<dbReference type="PANTHER" id="PTHR45527:SF1">
    <property type="entry name" value="FATTY ACID SYNTHASE"/>
    <property type="match status" value="1"/>
</dbReference>
<dbReference type="EMBL" id="JAIMJA010000029">
    <property type="protein sequence ID" value="MCE2597004.1"/>
    <property type="molecule type" value="Genomic_DNA"/>
</dbReference>
<accession>A0ABS8WHA6</accession>
<dbReference type="InterPro" id="IPR009081">
    <property type="entry name" value="PP-bd_ACP"/>
</dbReference>
<sequence length="1046" mass="115684">MKQLNTAQQGLWLGHTLNQNKALFNTAECIVFQSEIQTPWLARAIQQTVQEIACLSCHFVSDDANVPYMQPATLPAQLPTVRLDEVDEVAEASLVSAWAEKDIEIPFDLSKELPCRFTLLEGQTKQYLYTCVHHIALDGFGTSLMFQRIAEIYSALVNDKAITPSPFGQFDAVLAEDQQRKESGAYQKARDFWLSLLTAQSPASSYAEKVMPISARFHRQSGHIDGATWQRVQHLAQMNKVTWVDVLLAAISVHLRCYTGDKQVVIGMMVMNRMGSKSLTVPCMQMNIVPLVVDIEDQDQLMDVASKIASHKKKMRRFQHYRYEDLRRDINRVGGEQRLFGTLVNIMPFDHPLKYGDVTAQTLNLSAGPVEDLTIEIHSQNEGAPLLDIDANPSVYQAQQVASIKQEYLDLLERWSGAPEETVVTLLNSCFARERAQAIIAGAPLNEPRITGCALTQIRHWAEYTPERIAIRYQDQVLSYGELWQQTQQAAAALNQQGVRAGDRVGVALQRSPKQIISTLGVLLSGAVYVPLDPEQPLSRQQSIVLQGTINTLITQAEYQHQLAPLAVAKVLLAGSLSAEPCFEYASTAQDSAYVMFTSGSTGQPKGVNISHGALAHFVASARQAYQVGCDDRVLQFAPFNFDASIEEVFVTLTAGAELVLRTDAMLESMNEFVAFIEAQQITLLDLPTAFWNEWVVSLDSGMVKLPHCLTGVIIGGEAVYPEQLAKWQRAVARDVLPLNQSIRLLNTYGPTEATVVATYCDIQHVATNVSQLPIGQPLPGVAALILGKGDKPAHSGELVLLGPTLAQGYVGLQHDAFTELLIGDQWRRVYRTGDRVSCDADSSNNIVYLGRIDNEFKISGYRINPGEIESHLLAQSKVLEACVQGIVYDSGIRRLVAFVASNEADLSAKDIKGELSQVLPAAMVPTDYRVMSSLPKTSSNKVDRKALLALYHQDTEFTELATETQTRVCAIWQQILGVSGIQGQDNFFELGGQSLQTIQIVNRLAAEFGLSVKVSDVFDRPILSEFCHFLEQLQTQGEDEVEMVW</sequence>
<dbReference type="Proteomes" id="UP001201273">
    <property type="component" value="Unassembled WGS sequence"/>
</dbReference>
<dbReference type="CDD" id="cd05930">
    <property type="entry name" value="A_NRPS"/>
    <property type="match status" value="1"/>
</dbReference>
<comment type="caution">
    <text evidence="4">The sequence shown here is derived from an EMBL/GenBank/DDBJ whole genome shotgun (WGS) entry which is preliminary data.</text>
</comment>
<evidence type="ECO:0000256" key="1">
    <source>
        <dbReference type="ARBA" id="ARBA00022450"/>
    </source>
</evidence>
<dbReference type="Gene3D" id="1.10.1200.10">
    <property type="entry name" value="ACP-like"/>
    <property type="match status" value="1"/>
</dbReference>
<evidence type="ECO:0000256" key="2">
    <source>
        <dbReference type="ARBA" id="ARBA00022553"/>
    </source>
</evidence>
<evidence type="ECO:0000259" key="3">
    <source>
        <dbReference type="PROSITE" id="PS50075"/>
    </source>
</evidence>
<dbReference type="Pfam" id="PF13193">
    <property type="entry name" value="AMP-binding_C"/>
    <property type="match status" value="1"/>
</dbReference>
<dbReference type="InterPro" id="IPR036736">
    <property type="entry name" value="ACP-like_sf"/>
</dbReference>
<dbReference type="InterPro" id="IPR010071">
    <property type="entry name" value="AA_adenyl_dom"/>
</dbReference>
<dbReference type="InterPro" id="IPR001242">
    <property type="entry name" value="Condensation_dom"/>
</dbReference>
<dbReference type="Pfam" id="PF00501">
    <property type="entry name" value="AMP-binding"/>
    <property type="match status" value="1"/>
</dbReference>
<dbReference type="InterPro" id="IPR045851">
    <property type="entry name" value="AMP-bd_C_sf"/>
</dbReference>
<proteinExistence type="predicted"/>
<dbReference type="InterPro" id="IPR023213">
    <property type="entry name" value="CAT-like_dom_sf"/>
</dbReference>
<dbReference type="PROSITE" id="PS50075">
    <property type="entry name" value="CARRIER"/>
    <property type="match status" value="1"/>
</dbReference>
<gene>
    <name evidence="4" type="ORF">K6Y31_19695</name>
</gene>
<dbReference type="SUPFAM" id="SSF56801">
    <property type="entry name" value="Acetyl-CoA synthetase-like"/>
    <property type="match status" value="1"/>
</dbReference>
<dbReference type="SUPFAM" id="SSF52777">
    <property type="entry name" value="CoA-dependent acyltransferases"/>
    <property type="match status" value="2"/>
</dbReference>
<dbReference type="Gene3D" id="3.30.559.30">
    <property type="entry name" value="Nonribosomal peptide synthetase, condensation domain"/>
    <property type="match status" value="1"/>
</dbReference>
<dbReference type="SMART" id="SM00823">
    <property type="entry name" value="PKS_PP"/>
    <property type="match status" value="1"/>
</dbReference>
<dbReference type="Gene3D" id="3.30.300.30">
    <property type="match status" value="1"/>
</dbReference>
<dbReference type="InterPro" id="IPR000873">
    <property type="entry name" value="AMP-dep_synth/lig_dom"/>
</dbReference>
<dbReference type="Gene3D" id="3.40.50.980">
    <property type="match status" value="2"/>
</dbReference>
<dbReference type="InterPro" id="IPR020806">
    <property type="entry name" value="PKS_PP-bd"/>
</dbReference>
<dbReference type="RefSeq" id="WP_233054754.1">
    <property type="nucleotide sequence ID" value="NZ_JAIMJA010000029.1"/>
</dbReference>
<reference evidence="4 5" key="1">
    <citation type="journal article" date="2022" name="Environ. Microbiol. Rep.">
        <title>Eco-phylogenetic analyses reveal divergent evolution of vitamin B12 metabolism in the marine bacterial family 'Psychromonadaceae'.</title>
        <authorList>
            <person name="Jin X."/>
            <person name="Yang Y."/>
            <person name="Cao H."/>
            <person name="Gao B."/>
            <person name="Zhao Z."/>
        </authorList>
    </citation>
    <scope>NUCLEOTIDE SEQUENCE [LARGE SCALE GENOMIC DNA]</scope>
    <source>
        <strain evidence="4 5">MKS20</strain>
    </source>
</reference>
<dbReference type="PANTHER" id="PTHR45527">
    <property type="entry name" value="NONRIBOSOMAL PEPTIDE SYNTHETASE"/>
    <property type="match status" value="1"/>
</dbReference>
<organism evidence="4 5">
    <name type="scientific">Motilimonas cestriensis</name>
    <dbReference type="NCBI Taxonomy" id="2742685"/>
    <lineage>
        <taxon>Bacteria</taxon>
        <taxon>Pseudomonadati</taxon>
        <taxon>Pseudomonadota</taxon>
        <taxon>Gammaproteobacteria</taxon>
        <taxon>Alteromonadales</taxon>
        <taxon>Alteromonadales genera incertae sedis</taxon>
        <taxon>Motilimonas</taxon>
    </lineage>
</organism>
<dbReference type="InterPro" id="IPR025110">
    <property type="entry name" value="AMP-bd_C"/>
</dbReference>
<name>A0ABS8WHA6_9GAMM</name>
<keyword evidence="1" id="KW-0596">Phosphopantetheine</keyword>
<evidence type="ECO:0000313" key="5">
    <source>
        <dbReference type="Proteomes" id="UP001201273"/>
    </source>
</evidence>
<dbReference type="InterPro" id="IPR020845">
    <property type="entry name" value="AMP-binding_CS"/>
</dbReference>
<keyword evidence="2" id="KW-0597">Phosphoprotein</keyword>
<dbReference type="PROSITE" id="PS00455">
    <property type="entry name" value="AMP_BINDING"/>
    <property type="match status" value="1"/>
</dbReference>
<protein>
    <submittedName>
        <fullName evidence="4">Amino acid adenylation domain-containing protein</fullName>
    </submittedName>
</protein>
<dbReference type="Pfam" id="PF00668">
    <property type="entry name" value="Condensation"/>
    <property type="match status" value="1"/>
</dbReference>
<dbReference type="Pfam" id="PF00550">
    <property type="entry name" value="PP-binding"/>
    <property type="match status" value="1"/>
</dbReference>
<keyword evidence="5" id="KW-1185">Reference proteome</keyword>
<dbReference type="NCBIfam" id="TIGR01733">
    <property type="entry name" value="AA-adenyl-dom"/>
    <property type="match status" value="1"/>
</dbReference>
<feature type="domain" description="Carrier" evidence="3">
    <location>
        <begin position="960"/>
        <end position="1035"/>
    </location>
</feature>
<dbReference type="Gene3D" id="3.30.559.10">
    <property type="entry name" value="Chloramphenicol acetyltransferase-like domain"/>
    <property type="match status" value="1"/>
</dbReference>
<dbReference type="Gene3D" id="2.30.38.10">
    <property type="entry name" value="Luciferase, Domain 3"/>
    <property type="match status" value="1"/>
</dbReference>